<gene>
    <name evidence="1" type="ORF">M8818_000536</name>
</gene>
<reference evidence="1" key="1">
    <citation type="submission" date="2024-02" db="EMBL/GenBank/DDBJ databases">
        <title>Metagenome Assembled Genome of Zalaria obscura JY119.</title>
        <authorList>
            <person name="Vighnesh L."/>
            <person name="Jagadeeshwari U."/>
            <person name="Venkata Ramana C."/>
            <person name="Sasikala C."/>
        </authorList>
    </citation>
    <scope>NUCLEOTIDE SEQUENCE</scope>
    <source>
        <strain evidence="1">JY119</strain>
    </source>
</reference>
<comment type="caution">
    <text evidence="1">The sequence shown here is derived from an EMBL/GenBank/DDBJ whole genome shotgun (WGS) entry which is preliminary data.</text>
</comment>
<proteinExistence type="predicted"/>
<accession>A0ACC3SQM9</accession>
<protein>
    <submittedName>
        <fullName evidence="1">Uncharacterized protein</fullName>
    </submittedName>
</protein>
<evidence type="ECO:0000313" key="1">
    <source>
        <dbReference type="EMBL" id="KAK8220120.1"/>
    </source>
</evidence>
<dbReference type="EMBL" id="JAMKPW020000002">
    <property type="protein sequence ID" value="KAK8220120.1"/>
    <property type="molecule type" value="Genomic_DNA"/>
</dbReference>
<name>A0ACC3SQM9_9PEZI</name>
<sequence>MGSTLQLPPSVQVPHIMHRAGASITGGVDNRLFERNVTMVQRCLQRLYMQDLASPDLARSFTPFTMTRPPRVPSGPSPN</sequence>
<keyword evidence="2" id="KW-1185">Reference proteome</keyword>
<evidence type="ECO:0000313" key="2">
    <source>
        <dbReference type="Proteomes" id="UP001320706"/>
    </source>
</evidence>
<dbReference type="Proteomes" id="UP001320706">
    <property type="component" value="Unassembled WGS sequence"/>
</dbReference>
<organism evidence="1 2">
    <name type="scientific">Zalaria obscura</name>
    <dbReference type="NCBI Taxonomy" id="2024903"/>
    <lineage>
        <taxon>Eukaryota</taxon>
        <taxon>Fungi</taxon>
        <taxon>Dikarya</taxon>
        <taxon>Ascomycota</taxon>
        <taxon>Pezizomycotina</taxon>
        <taxon>Dothideomycetes</taxon>
        <taxon>Dothideomycetidae</taxon>
        <taxon>Dothideales</taxon>
        <taxon>Zalariaceae</taxon>
        <taxon>Zalaria</taxon>
    </lineage>
</organism>